<keyword evidence="3" id="KW-1185">Reference proteome</keyword>
<feature type="region of interest" description="Disordered" evidence="1">
    <location>
        <begin position="104"/>
        <end position="127"/>
    </location>
</feature>
<evidence type="ECO:0000313" key="3">
    <source>
        <dbReference type="Proteomes" id="UP000664203"/>
    </source>
</evidence>
<dbReference type="Proteomes" id="UP000664203">
    <property type="component" value="Unassembled WGS sequence"/>
</dbReference>
<reference evidence="2" key="1">
    <citation type="submission" date="2021-03" db="EMBL/GenBank/DDBJ databases">
        <authorList>
            <person name="Tagirdzhanova G."/>
        </authorList>
    </citation>
    <scope>NUCLEOTIDE SEQUENCE</scope>
</reference>
<name>A0A8H3FA32_9LECA</name>
<dbReference type="SUPFAM" id="SSF54236">
    <property type="entry name" value="Ubiquitin-like"/>
    <property type="match status" value="1"/>
</dbReference>
<evidence type="ECO:0008006" key="4">
    <source>
        <dbReference type="Google" id="ProtNLM"/>
    </source>
</evidence>
<proteinExistence type="predicted"/>
<accession>A0A8H3FA32</accession>
<evidence type="ECO:0000256" key="1">
    <source>
        <dbReference type="SAM" id="MobiDB-lite"/>
    </source>
</evidence>
<evidence type="ECO:0000313" key="2">
    <source>
        <dbReference type="EMBL" id="CAF9918887.1"/>
    </source>
</evidence>
<dbReference type="InterPro" id="IPR029071">
    <property type="entry name" value="Ubiquitin-like_domsf"/>
</dbReference>
<dbReference type="OrthoDB" id="10450778at2759"/>
<dbReference type="AlphaFoldDB" id="A0A8H3FA32"/>
<dbReference type="EMBL" id="CAJPDR010000116">
    <property type="protein sequence ID" value="CAF9918887.1"/>
    <property type="molecule type" value="Genomic_DNA"/>
</dbReference>
<gene>
    <name evidence="2" type="ORF">ALECFALPRED_000878</name>
</gene>
<protein>
    <recommendedName>
        <fullName evidence="4">Ubiquitin-like domain-containing protein</fullName>
    </recommendedName>
</protein>
<organism evidence="2 3">
    <name type="scientific">Alectoria fallacina</name>
    <dbReference type="NCBI Taxonomy" id="1903189"/>
    <lineage>
        <taxon>Eukaryota</taxon>
        <taxon>Fungi</taxon>
        <taxon>Dikarya</taxon>
        <taxon>Ascomycota</taxon>
        <taxon>Pezizomycotina</taxon>
        <taxon>Lecanoromycetes</taxon>
        <taxon>OSLEUM clade</taxon>
        <taxon>Lecanoromycetidae</taxon>
        <taxon>Lecanorales</taxon>
        <taxon>Lecanorineae</taxon>
        <taxon>Parmeliaceae</taxon>
        <taxon>Alectoria</taxon>
    </lineage>
</organism>
<dbReference type="Gene3D" id="3.10.20.90">
    <property type="entry name" value="Phosphatidylinositol 3-kinase Catalytic Subunit, Chain A, domain 1"/>
    <property type="match status" value="1"/>
</dbReference>
<comment type="caution">
    <text evidence="2">The sequence shown here is derived from an EMBL/GenBank/DDBJ whole genome shotgun (WGS) entry which is preliminary data.</text>
</comment>
<sequence length="278" mass="30289">MQITVQMLDGSITPFKVRSSITIASLKAKFEPWQPMKGRALLHHSVELDDRATLCSVPGVKDGTILRVDKQVSQVKNKNLERKKIMSGPANSAVDEDVLESIEMSDQNEETSIENEKRLSNSKKKRGSKTSAAIVEDFIDDDNVEYARRVETQVSGRMDAGPLSLADPNPSNRGMALHIAEWETEHNTAREQDDDLASEAQNSSDRLDSLKNILAWPPKKPEDNEARFLAGVISAAAEMEELPLQSESAPGNAISAGRCHACGRACSCGEGPSAMSTV</sequence>